<feature type="domain" description="DUF7933" evidence="4">
    <location>
        <begin position="1702"/>
        <end position="1823"/>
    </location>
</feature>
<dbReference type="NCBIfam" id="TIGR01451">
    <property type="entry name" value="B_ant_repeat"/>
    <property type="match status" value="2"/>
</dbReference>
<feature type="domain" description="DUF7933" evidence="4">
    <location>
        <begin position="1327"/>
        <end position="1448"/>
    </location>
</feature>
<feature type="domain" description="DUF7933" evidence="4">
    <location>
        <begin position="816"/>
        <end position="943"/>
    </location>
</feature>
<dbReference type="InterPro" id="IPR001434">
    <property type="entry name" value="OmcB-like_DUF11"/>
</dbReference>
<sequence>MKAMMAKCSVMWLMGILLTLGGGNALWAQSLSMSFSPDTIAVGANSQLTFTLDNPTASSLDNGAFTLTLPAGVTVSSPAILENLCNGVISATEGGNAITFSEGRLGAFENCSFSLYVTSTTPGPAAAITGDFTSDAGNHGNATDTLTVDADIPRVSMSISPTTILPGDSATVTFNFDNSFPEANANITSFSINFPDNVVIDNPTNLTNDCTLVIPNNVTAGSTNFFVSFGSRLNATETCSLSFDITADTVGTYDFETLSLVTDLGNSGPAVAQLVVEPPPAFSKRFLGDQVFPGDTIDLEFTIDNRDRNNSATGLTFTDNLDATLSGLVATGLPLTDVCGTGSTLSGTSTLTLSDGILGPTESCTFTVTLQVPGAATPGTYPNTTSALTGDSGFNLPAATDDLIVTGIPTMQVSLLDTPPFAPGQEVTVQVVLDNSISGQAAADLTYLIDPRSEIGEAVFTNSAANGFCGGGSMSVQNGTGDAGVLLITGGSLAAGANCTFTTDLPLPADINGGTYTLDINGYGGTLGGVPFAGPNASVQIDVVGAPVISKSFTDDPVLPGGTVTLEYTISLDADAPASATNISFTDDLDSFISGMTATGLPQTDICGAGSSLTGTSTISFSGGTLAPGDSCSFSVQVQVPNDALPGFRTSTSSNVTANVAGVAVTGNPAADSLEIIGLTVVKSFTDDPVVPGGTVTLNYQLTNNSPVATASAISFTENLNTVIPGLTVTNLPLTDPCGAGSSFVGIGGDSFIAFVNGSLAPGASCNFDLTVLVPGDATPGQFESTSSAISANIGGTSVSLPAVIDFLEVFEPLSITKSFTDDPVLAGDTVTLEYTITNDNPDFPATNIAFTDDLNAALPGLVATGLPASNICGAGSSITGTDLVSFTGGTLAANDSCTFSITLQVPGGVPDASAIVSTTSDVTGVINGNSASGQPASDTLIVGVLNFTKAFSAESAPTGTVTLSYSITNPSTTTSATSIQFIDDLDAALSGLVATNLPLTDVCGTGSSLTGTSLVSLSGGILGPTESCDFNITVEVPASAIAGTYPSTTSDIQAILGGLNGSSSPATDNLGINPPPTFAKSFSPNPIVEGGTSTLTFTIDNTASSIAASSLDFTDNLPAGVVIASPANPGLTCTGGTLTAVAGSGTISYSGGSVGAGATCTITVDVTANNFGDYLNTSGSLTSSSGTSGTASDTLRVNPPPAFTKSFGTDPIIIGGTSTLTFTIDNTNSTVDATVLNFTDNLPAGLEVASPANASTTCTGGTLTATAGSGSISYANGSVTAGSTCTITVDVVATAAGSLTNTTGNLTSSLGDSGTATDTIVVNPTPGFSKSFAPNPSALGVPSTLTFTIDNTGSSVDATALDFLDNLPVGMVIASPSNAGLTCTGGTLTAVSGTNSVSYSGGSILASSSCTITVDVVTSSSGDFANTSGNLTSSLGDSGTASDTLRVEPVPVFAKSFSPDSVAVGETTTLTFAINNSGSTSAATGLDFTDNLPAGMVVATPSNANTTCTGGTLTAVAGSGVISYSGGTAAAGSLCNITVDVVATAAGDLSNTSGDLASSLGNSGPASDTLRANPQPLFGKTFAPNPISVGGTTTLTFTIDNTGSTLDATGLDFTDNLPAGLTVASPANPIVTCSGGTLTAVSGTGTIAYSGGTASAGSTCTISVDVTAASSGSFANTSGDLTSNLGNSGTASDTLQVNPAPGFSKSFAPNPAIVDGIVTLTYTIDNTASTAAATALSFTDALPLGLTVATPSNAGLTCTGGTLTAVSGSSSISYDGGTVAAGATCTITVDVTPSAPGDYGSTSGNLTSSLGDSGTASDVLRVNPAPVFNKAFSSASIPVTGTATLTFTIDNSASTADATALDFIDNLPVGLVVASPANVVSGCSGGILTAVAGSGSISYTGGTVGAASSCTISVDVTSDTEGDYVNLTGNLTSSLGDSGTATATLRVNAAPVFTKVFSPDAILPNEVTTLTYTIDNSASTKSVDNLAFTDNLPANVVIAGTPNVTSSCGGTVTAAAGGSTITLAGGSVGPGSTCTIAVDITSGTPGTYTSTSGDLTSTVGNSGQATDQLTVNDGVDLSIAVVDAPDPVPSNDQLTFTVTITNNGPSTAQGVSLATTLPAALTLASSTGCGEDPNGVPTCSIADIPASSSVEVTLVTDVDVDFKGDLTTQFAVTSTTPEINPGDENASETTQVGREADLAITLAGDTEAGPGETIDFTVTARNLGPSNAPDSRIQVTFASELTDVTWTCTSTPGGGTTCSASGSGDIDDTIAIDADATATYTVTATVPVDFVGDLVSDATIATGPNVVDGDQANNSDDLTTLITSPSEVSGTLEFAGIGTRVKRQGPAVQVGDAVSFRAVINNFGSFPQFDDPNSDEFTLLIPEGLDLLNASITSGDGDIVVDRDTDLVTWNGRIDMAAHVDLEITTEVNGAVVGRDIEVQGTIRYDSDGDGVNDTEILTDNPGVAGSQDPTPINVIIPVPTLSAWGLILLVMGLMGFGLHLRRRVAR</sequence>
<evidence type="ECO:0000256" key="1">
    <source>
        <dbReference type="SAM" id="Phobius"/>
    </source>
</evidence>
<dbReference type="Proteomes" id="UP000663929">
    <property type="component" value="Chromosome"/>
</dbReference>
<feature type="domain" description="DUF7933" evidence="4">
    <location>
        <begin position="1577"/>
        <end position="1698"/>
    </location>
</feature>
<dbReference type="InterPro" id="IPR013783">
    <property type="entry name" value="Ig-like_fold"/>
</dbReference>
<feature type="domain" description="DUF7933" evidence="4">
    <location>
        <begin position="547"/>
        <end position="675"/>
    </location>
</feature>
<feature type="domain" description="DUF7933" evidence="4">
    <location>
        <begin position="680"/>
        <end position="798"/>
    </location>
</feature>
<feature type="domain" description="DUF7933" evidence="4">
    <location>
        <begin position="1077"/>
        <end position="1198"/>
    </location>
</feature>
<feature type="domain" description="DUF7933" evidence="4">
    <location>
        <begin position="1952"/>
        <end position="2072"/>
    </location>
</feature>
<dbReference type="InterPro" id="IPR047589">
    <property type="entry name" value="DUF11_rpt"/>
</dbReference>
<dbReference type="PANTHER" id="PTHR34819">
    <property type="entry name" value="LARGE CYSTEINE-RICH PERIPLASMIC PROTEIN OMCB"/>
    <property type="match status" value="1"/>
</dbReference>
<organism evidence="5 6">
    <name type="scientific">Sulfidibacter corallicola</name>
    <dbReference type="NCBI Taxonomy" id="2818388"/>
    <lineage>
        <taxon>Bacteria</taxon>
        <taxon>Pseudomonadati</taxon>
        <taxon>Acidobacteriota</taxon>
        <taxon>Holophagae</taxon>
        <taxon>Acanthopleuribacterales</taxon>
        <taxon>Acanthopleuribacteraceae</taxon>
        <taxon>Sulfidibacter</taxon>
    </lineage>
</organism>
<reference evidence="5" key="1">
    <citation type="submission" date="2021-03" db="EMBL/GenBank/DDBJ databases">
        <title>Acanthopleuribacteraceae sp. M133.</title>
        <authorList>
            <person name="Wang G."/>
        </authorList>
    </citation>
    <scope>NUCLEOTIDE SEQUENCE</scope>
    <source>
        <strain evidence="5">M133</strain>
    </source>
</reference>
<evidence type="ECO:0000313" key="5">
    <source>
        <dbReference type="EMBL" id="QTD51042.1"/>
    </source>
</evidence>
<dbReference type="Pfam" id="PF18203">
    <property type="entry name" value="IPTL-CTERM"/>
    <property type="match status" value="1"/>
</dbReference>
<dbReference type="RefSeq" id="WP_237381178.1">
    <property type="nucleotide sequence ID" value="NZ_CP071793.1"/>
</dbReference>
<evidence type="ECO:0000313" key="6">
    <source>
        <dbReference type="Proteomes" id="UP000663929"/>
    </source>
</evidence>
<dbReference type="Gene3D" id="2.60.40.10">
    <property type="entry name" value="Immunoglobulins"/>
    <property type="match status" value="1"/>
</dbReference>
<feature type="domain" description="DUF11" evidence="2">
    <location>
        <begin position="2198"/>
        <end position="2320"/>
    </location>
</feature>
<evidence type="ECO:0000259" key="2">
    <source>
        <dbReference type="Pfam" id="PF01345"/>
    </source>
</evidence>
<keyword evidence="6" id="KW-1185">Reference proteome</keyword>
<dbReference type="EMBL" id="CP071793">
    <property type="protein sequence ID" value="QTD51042.1"/>
    <property type="molecule type" value="Genomic_DNA"/>
</dbReference>
<dbReference type="Pfam" id="PF01345">
    <property type="entry name" value="DUF11"/>
    <property type="match status" value="2"/>
</dbReference>
<feature type="domain" description="IPTL-CTERM protein sorting" evidence="3">
    <location>
        <begin position="2479"/>
        <end position="2505"/>
    </location>
</feature>
<keyword evidence="1" id="KW-0472">Membrane</keyword>
<feature type="domain" description="DUF7933" evidence="4">
    <location>
        <begin position="1202"/>
        <end position="1323"/>
    </location>
</feature>
<dbReference type="InterPro" id="IPR026442">
    <property type="entry name" value="IPTL_CTERM"/>
</dbReference>
<name>A0A8A4TPN5_SULCO</name>
<evidence type="ECO:0000259" key="3">
    <source>
        <dbReference type="Pfam" id="PF18203"/>
    </source>
</evidence>
<evidence type="ECO:0000259" key="4">
    <source>
        <dbReference type="Pfam" id="PF25564"/>
    </source>
</evidence>
<dbReference type="KEGG" id="scor:J3U87_01115"/>
<feature type="transmembrane region" description="Helical" evidence="1">
    <location>
        <begin position="2483"/>
        <end position="2502"/>
    </location>
</feature>
<feature type="domain" description="DUF7933" evidence="4">
    <location>
        <begin position="1452"/>
        <end position="1571"/>
    </location>
</feature>
<feature type="domain" description="DUF7933" evidence="4">
    <location>
        <begin position="280"/>
        <end position="405"/>
    </location>
</feature>
<accession>A0A8A4TPN5</accession>
<dbReference type="InterPro" id="IPR051172">
    <property type="entry name" value="Chlamydia_OmcB"/>
</dbReference>
<proteinExistence type="predicted"/>
<keyword evidence="1" id="KW-1133">Transmembrane helix</keyword>
<dbReference type="Pfam" id="PF25564">
    <property type="entry name" value="DUF7933"/>
    <property type="match status" value="15"/>
</dbReference>
<feature type="domain" description="DUF7933" evidence="4">
    <location>
        <begin position="31"/>
        <end position="148"/>
    </location>
</feature>
<feature type="domain" description="DUF7933" evidence="4">
    <location>
        <begin position="153"/>
        <end position="276"/>
    </location>
</feature>
<feature type="domain" description="DUF7933" evidence="4">
    <location>
        <begin position="1827"/>
        <end position="1948"/>
    </location>
</feature>
<dbReference type="InterPro" id="IPR057693">
    <property type="entry name" value="DUF7933"/>
</dbReference>
<feature type="domain" description="DUF7933" evidence="4">
    <location>
        <begin position="948"/>
        <end position="1071"/>
    </location>
</feature>
<gene>
    <name evidence="5" type="ORF">J3U87_01115</name>
</gene>
<dbReference type="NCBIfam" id="TIGR04174">
    <property type="entry name" value="IPTL_CTERM"/>
    <property type="match status" value="1"/>
</dbReference>
<protein>
    <submittedName>
        <fullName evidence="5">IPTL-CTERM sorting domain-containing protein</fullName>
    </submittedName>
</protein>
<feature type="domain" description="DUF11" evidence="2">
    <location>
        <begin position="2077"/>
        <end position="2190"/>
    </location>
</feature>
<keyword evidence="1" id="KW-0812">Transmembrane</keyword>